<dbReference type="RefSeq" id="WP_092869721.1">
    <property type="nucleotide sequence ID" value="NZ_FPCH01000005.1"/>
</dbReference>
<dbReference type="SUPFAM" id="SSF54593">
    <property type="entry name" value="Glyoxalase/Bleomycin resistance protein/Dihydroxybiphenyl dioxygenase"/>
    <property type="match status" value="1"/>
</dbReference>
<organism evidence="2 3">
    <name type="scientific">Hyphomicrobium facile</name>
    <dbReference type="NCBI Taxonomy" id="51670"/>
    <lineage>
        <taxon>Bacteria</taxon>
        <taxon>Pseudomonadati</taxon>
        <taxon>Pseudomonadota</taxon>
        <taxon>Alphaproteobacteria</taxon>
        <taxon>Hyphomicrobiales</taxon>
        <taxon>Hyphomicrobiaceae</taxon>
        <taxon>Hyphomicrobium</taxon>
    </lineage>
</organism>
<evidence type="ECO:0000313" key="2">
    <source>
        <dbReference type="EMBL" id="SFV39055.1"/>
    </source>
</evidence>
<dbReference type="InterPro" id="IPR037523">
    <property type="entry name" value="VOC_core"/>
</dbReference>
<accession>A0A1I7NWK8</accession>
<dbReference type="PANTHER" id="PTHR34109:SF1">
    <property type="entry name" value="VOC DOMAIN-CONTAINING PROTEIN"/>
    <property type="match status" value="1"/>
</dbReference>
<dbReference type="PROSITE" id="PS51819">
    <property type="entry name" value="VOC"/>
    <property type="match status" value="1"/>
</dbReference>
<proteinExistence type="predicted"/>
<sequence length="167" mass="18075">MTQTQEKSADGIRADDLQTITPHLVCAGASDAIDFYKKAFGAVEMMRLPGKNGKLMHGAIKIGNAQVMLVDEDPEWGSLSPLALGGSPVTIHLYVADVDAFIERAVKAGAIPLIPIADMFWGDRYGIIEDPFGHKWSIATHQRDMSAAEIEEAMKTFMPSPDAGDCK</sequence>
<dbReference type="InterPro" id="IPR029068">
    <property type="entry name" value="Glyas_Bleomycin-R_OHBP_Dase"/>
</dbReference>
<dbReference type="Pfam" id="PF00903">
    <property type="entry name" value="Glyoxalase"/>
    <property type="match status" value="1"/>
</dbReference>
<dbReference type="EMBL" id="FPCH01000005">
    <property type="protein sequence ID" value="SFV39055.1"/>
    <property type="molecule type" value="Genomic_DNA"/>
</dbReference>
<dbReference type="AlphaFoldDB" id="A0A1I7NWK8"/>
<feature type="domain" description="VOC" evidence="1">
    <location>
        <begin position="16"/>
        <end position="141"/>
    </location>
</feature>
<dbReference type="Gene3D" id="3.30.720.110">
    <property type="match status" value="1"/>
</dbReference>
<dbReference type="OrthoDB" id="9795306at2"/>
<dbReference type="Gene3D" id="3.30.720.120">
    <property type="match status" value="1"/>
</dbReference>
<dbReference type="CDD" id="cd07246">
    <property type="entry name" value="VOC_like"/>
    <property type="match status" value="1"/>
</dbReference>
<gene>
    <name evidence="2" type="ORF">SAMN04488557_4078</name>
</gene>
<name>A0A1I7NWK8_9HYPH</name>
<keyword evidence="3" id="KW-1185">Reference proteome</keyword>
<evidence type="ECO:0000313" key="3">
    <source>
        <dbReference type="Proteomes" id="UP000199423"/>
    </source>
</evidence>
<evidence type="ECO:0000259" key="1">
    <source>
        <dbReference type="PROSITE" id="PS51819"/>
    </source>
</evidence>
<dbReference type="PANTHER" id="PTHR34109">
    <property type="entry name" value="BNAUNNG04460D PROTEIN-RELATED"/>
    <property type="match status" value="1"/>
</dbReference>
<dbReference type="Proteomes" id="UP000199423">
    <property type="component" value="Unassembled WGS sequence"/>
</dbReference>
<protein>
    <submittedName>
        <fullName evidence="2">Uncharacterized conserved protein PhnB, glyoxalase superfamily</fullName>
    </submittedName>
</protein>
<reference evidence="3" key="1">
    <citation type="submission" date="2016-10" db="EMBL/GenBank/DDBJ databases">
        <authorList>
            <person name="Varghese N."/>
            <person name="Submissions S."/>
        </authorList>
    </citation>
    <scope>NUCLEOTIDE SEQUENCE [LARGE SCALE GENOMIC DNA]</scope>
    <source>
        <strain evidence="3">DSM 1565</strain>
    </source>
</reference>
<dbReference type="STRING" id="51670.SAMN04488557_4078"/>
<dbReference type="InterPro" id="IPR004360">
    <property type="entry name" value="Glyas_Fos-R_dOase_dom"/>
</dbReference>